<gene>
    <name evidence="2" type="ORF">CDO51_06630</name>
</gene>
<comment type="caution">
    <text evidence="2">The sequence shown here is derived from an EMBL/GenBank/DDBJ whole genome shotgun (WGS) entry which is preliminary data.</text>
</comment>
<dbReference type="PROSITE" id="PS51354">
    <property type="entry name" value="GLUTAREDOXIN_2"/>
    <property type="match status" value="1"/>
</dbReference>
<dbReference type="CDD" id="cd02976">
    <property type="entry name" value="NrdH"/>
    <property type="match status" value="1"/>
</dbReference>
<protein>
    <recommendedName>
        <fullName evidence="1">Glutaredoxin domain-containing protein</fullName>
    </recommendedName>
</protein>
<dbReference type="InterPro" id="IPR036249">
    <property type="entry name" value="Thioredoxin-like_sf"/>
</dbReference>
<dbReference type="EMBL" id="NIQC01000012">
    <property type="protein sequence ID" value="OWZ83764.1"/>
    <property type="molecule type" value="Genomic_DNA"/>
</dbReference>
<evidence type="ECO:0000313" key="3">
    <source>
        <dbReference type="Proteomes" id="UP000214588"/>
    </source>
</evidence>
<organism evidence="2 3">
    <name type="scientific">Natranaerobius trueperi</name>
    <dbReference type="NCBI Taxonomy" id="759412"/>
    <lineage>
        <taxon>Bacteria</taxon>
        <taxon>Bacillati</taxon>
        <taxon>Bacillota</taxon>
        <taxon>Clostridia</taxon>
        <taxon>Natranaerobiales</taxon>
        <taxon>Natranaerobiaceae</taxon>
        <taxon>Natranaerobius</taxon>
    </lineage>
</organism>
<dbReference type="RefSeq" id="WP_089023514.1">
    <property type="nucleotide sequence ID" value="NZ_NIQC01000012.1"/>
</dbReference>
<evidence type="ECO:0000313" key="2">
    <source>
        <dbReference type="EMBL" id="OWZ83764.1"/>
    </source>
</evidence>
<dbReference type="InterPro" id="IPR002109">
    <property type="entry name" value="Glutaredoxin"/>
</dbReference>
<proteinExistence type="predicted"/>
<dbReference type="SUPFAM" id="SSF52833">
    <property type="entry name" value="Thioredoxin-like"/>
    <property type="match status" value="1"/>
</dbReference>
<reference evidence="2 3" key="1">
    <citation type="submission" date="2017-06" db="EMBL/GenBank/DDBJ databases">
        <title>Draft Genome Sequence of Natranaerobius trueperi halophilic, alkalithermophilic bacteria from soda lakes.</title>
        <authorList>
            <person name="Zhao B."/>
        </authorList>
    </citation>
    <scope>NUCLEOTIDE SEQUENCE [LARGE SCALE GENOMIC DNA]</scope>
    <source>
        <strain evidence="2 3">DSM 18760</strain>
    </source>
</reference>
<name>A0A226BZK4_9FIRM</name>
<evidence type="ECO:0000259" key="1">
    <source>
        <dbReference type="Pfam" id="PF00462"/>
    </source>
</evidence>
<keyword evidence="3" id="KW-1185">Reference proteome</keyword>
<sequence>MKEFLSRNGLDYKEVDINKNPEAINELVSLTGEMRIPVVRKDDNYVIGYDEHKLKKLINM</sequence>
<dbReference type="Pfam" id="PF00462">
    <property type="entry name" value="Glutaredoxin"/>
    <property type="match status" value="1"/>
</dbReference>
<accession>A0A226BZK4</accession>
<dbReference type="Gene3D" id="3.40.30.10">
    <property type="entry name" value="Glutaredoxin"/>
    <property type="match status" value="1"/>
</dbReference>
<feature type="domain" description="Glutaredoxin" evidence="1">
    <location>
        <begin position="2"/>
        <end position="46"/>
    </location>
</feature>
<dbReference type="Proteomes" id="UP000214588">
    <property type="component" value="Unassembled WGS sequence"/>
</dbReference>
<dbReference type="AlphaFoldDB" id="A0A226BZK4"/>